<dbReference type="Pfam" id="PF05175">
    <property type="entry name" value="MTS"/>
    <property type="match status" value="1"/>
</dbReference>
<dbReference type="PANTHER" id="PTHR18895">
    <property type="entry name" value="HEMK METHYLTRANSFERASE"/>
    <property type="match status" value="1"/>
</dbReference>
<proteinExistence type="predicted"/>
<dbReference type="PROSITE" id="PS00092">
    <property type="entry name" value="N6_MTASE"/>
    <property type="match status" value="1"/>
</dbReference>
<evidence type="ECO:0000313" key="2">
    <source>
        <dbReference type="EMBL" id="GAA3551568.1"/>
    </source>
</evidence>
<comment type="caution">
    <text evidence="2">The sequence shown here is derived from an EMBL/GenBank/DDBJ whole genome shotgun (WGS) entry which is preliminary data.</text>
</comment>
<reference evidence="3" key="1">
    <citation type="journal article" date="2019" name="Int. J. Syst. Evol. Microbiol.">
        <title>The Global Catalogue of Microorganisms (GCM) 10K type strain sequencing project: providing services to taxonomists for standard genome sequencing and annotation.</title>
        <authorList>
            <consortium name="The Broad Institute Genomics Platform"/>
            <consortium name="The Broad Institute Genome Sequencing Center for Infectious Disease"/>
            <person name="Wu L."/>
            <person name="Ma J."/>
        </authorList>
    </citation>
    <scope>NUCLEOTIDE SEQUENCE [LARGE SCALE GENOMIC DNA]</scope>
    <source>
        <strain evidence="3">JCM 16928</strain>
    </source>
</reference>
<dbReference type="SUPFAM" id="SSF53335">
    <property type="entry name" value="S-adenosyl-L-methionine-dependent methyltransferases"/>
    <property type="match status" value="1"/>
</dbReference>
<sequence length="334" mass="36958">MDNVITVDDRLSAQQAQRLITQGNQLVWQGDFHHAKQLLAALKRPRKAATFQQYRNHQADQARRLNSLLIAIDDQYVVPLRRAPDVAQACREAYGAHGSPRLIPLRELLGVIGAHQLCRRGIAIPALDERIHPHYGVFAPTRPEYVELAAIQPLPKATTAFDIGTGTGVLAALLARRGLQVIATDTSNRAIACAEDNLERLGQTGRVEVMEQDLFPPGRADLVVCNPPWIPARPITTLDHAVYDENGRMLQGWLDGLAGHLTPNGEGWLILSDLAEHLGLRTRAELVAAIGRANLRVAGRAHVVPEHRKAKDSRDPLHWARVKEVTSLWRLKVS</sequence>
<dbReference type="GO" id="GO:0008168">
    <property type="term" value="F:methyltransferase activity"/>
    <property type="evidence" value="ECO:0007669"/>
    <property type="project" value="UniProtKB-KW"/>
</dbReference>
<keyword evidence="3" id="KW-1185">Reference proteome</keyword>
<protein>
    <submittedName>
        <fullName evidence="2">Class I SAM-dependent methyltransferase</fullName>
    </submittedName>
</protein>
<dbReference type="InterPro" id="IPR050320">
    <property type="entry name" value="N5-glutamine_MTase"/>
</dbReference>
<dbReference type="EMBL" id="BAABAA010000002">
    <property type="protein sequence ID" value="GAA3551568.1"/>
    <property type="molecule type" value="Genomic_DNA"/>
</dbReference>
<gene>
    <name evidence="2" type="ORF">GCM10022235_19110</name>
</gene>
<dbReference type="CDD" id="cd02440">
    <property type="entry name" value="AdoMet_MTases"/>
    <property type="match status" value="1"/>
</dbReference>
<dbReference type="Gene3D" id="3.40.50.150">
    <property type="entry name" value="Vaccinia Virus protein VP39"/>
    <property type="match status" value="1"/>
</dbReference>
<organism evidence="2 3">
    <name type="scientific">Kribbella ginsengisoli</name>
    <dbReference type="NCBI Taxonomy" id="363865"/>
    <lineage>
        <taxon>Bacteria</taxon>
        <taxon>Bacillati</taxon>
        <taxon>Actinomycetota</taxon>
        <taxon>Actinomycetes</taxon>
        <taxon>Propionibacteriales</taxon>
        <taxon>Kribbellaceae</taxon>
        <taxon>Kribbella</taxon>
    </lineage>
</organism>
<evidence type="ECO:0000259" key="1">
    <source>
        <dbReference type="Pfam" id="PF05175"/>
    </source>
</evidence>
<evidence type="ECO:0000313" key="3">
    <source>
        <dbReference type="Proteomes" id="UP001501222"/>
    </source>
</evidence>
<dbReference type="Proteomes" id="UP001501222">
    <property type="component" value="Unassembled WGS sequence"/>
</dbReference>
<dbReference type="InterPro" id="IPR007848">
    <property type="entry name" value="Small_mtfrase_dom"/>
</dbReference>
<keyword evidence="2" id="KW-0489">Methyltransferase</keyword>
<accession>A0ABP6WKJ1</accession>
<dbReference type="InterPro" id="IPR029063">
    <property type="entry name" value="SAM-dependent_MTases_sf"/>
</dbReference>
<dbReference type="RefSeq" id="WP_344839495.1">
    <property type="nucleotide sequence ID" value="NZ_BAABAA010000002.1"/>
</dbReference>
<feature type="domain" description="Methyltransferase small" evidence="1">
    <location>
        <begin position="131"/>
        <end position="230"/>
    </location>
</feature>
<dbReference type="InterPro" id="IPR002052">
    <property type="entry name" value="DNA_methylase_N6_adenine_CS"/>
</dbReference>
<dbReference type="GO" id="GO:0032259">
    <property type="term" value="P:methylation"/>
    <property type="evidence" value="ECO:0007669"/>
    <property type="project" value="UniProtKB-KW"/>
</dbReference>
<dbReference type="PANTHER" id="PTHR18895:SF74">
    <property type="entry name" value="MTRF1L RELEASE FACTOR GLUTAMINE METHYLTRANSFERASE"/>
    <property type="match status" value="1"/>
</dbReference>
<name>A0ABP6WKJ1_9ACTN</name>
<keyword evidence="2" id="KW-0808">Transferase</keyword>